<keyword evidence="2" id="KW-1185">Reference proteome</keyword>
<evidence type="ECO:0000313" key="1">
    <source>
        <dbReference type="EMBL" id="KAI4296007.1"/>
    </source>
</evidence>
<dbReference type="Proteomes" id="UP000828941">
    <property type="component" value="Chromosome 14"/>
</dbReference>
<reference evidence="1 2" key="1">
    <citation type="journal article" date="2022" name="DNA Res.">
        <title>Chromosomal-level genome assembly of the orchid tree Bauhinia variegata (Leguminosae; Cercidoideae) supports the allotetraploid origin hypothesis of Bauhinia.</title>
        <authorList>
            <person name="Zhong Y."/>
            <person name="Chen Y."/>
            <person name="Zheng D."/>
            <person name="Pang J."/>
            <person name="Liu Y."/>
            <person name="Luo S."/>
            <person name="Meng S."/>
            <person name="Qian L."/>
            <person name="Wei D."/>
            <person name="Dai S."/>
            <person name="Zhou R."/>
        </authorList>
    </citation>
    <scope>NUCLEOTIDE SEQUENCE [LARGE SCALE GENOMIC DNA]</scope>
    <source>
        <strain evidence="1">BV-YZ2020</strain>
    </source>
</reference>
<comment type="caution">
    <text evidence="1">The sequence shown here is derived from an EMBL/GenBank/DDBJ whole genome shotgun (WGS) entry which is preliminary data.</text>
</comment>
<organism evidence="1 2">
    <name type="scientific">Bauhinia variegata</name>
    <name type="common">Purple orchid tree</name>
    <name type="synonym">Phanera variegata</name>
    <dbReference type="NCBI Taxonomy" id="167791"/>
    <lineage>
        <taxon>Eukaryota</taxon>
        <taxon>Viridiplantae</taxon>
        <taxon>Streptophyta</taxon>
        <taxon>Embryophyta</taxon>
        <taxon>Tracheophyta</taxon>
        <taxon>Spermatophyta</taxon>
        <taxon>Magnoliopsida</taxon>
        <taxon>eudicotyledons</taxon>
        <taxon>Gunneridae</taxon>
        <taxon>Pentapetalae</taxon>
        <taxon>rosids</taxon>
        <taxon>fabids</taxon>
        <taxon>Fabales</taxon>
        <taxon>Fabaceae</taxon>
        <taxon>Cercidoideae</taxon>
        <taxon>Cercideae</taxon>
        <taxon>Bauhiniinae</taxon>
        <taxon>Bauhinia</taxon>
    </lineage>
</organism>
<name>A0ACB9KGH2_BAUVA</name>
<accession>A0ACB9KGH2</accession>
<evidence type="ECO:0000313" key="2">
    <source>
        <dbReference type="Proteomes" id="UP000828941"/>
    </source>
</evidence>
<proteinExistence type="predicted"/>
<dbReference type="EMBL" id="CM039439">
    <property type="protein sequence ID" value="KAI4296007.1"/>
    <property type="molecule type" value="Genomic_DNA"/>
</dbReference>
<gene>
    <name evidence="1" type="ORF">L6164_035997</name>
</gene>
<protein>
    <submittedName>
        <fullName evidence="1">Uncharacterized protein</fullName>
    </submittedName>
</protein>
<sequence length="546" mass="59430">MTGGDTSPPAPDDLKVSLLPVHEPLERTESSSFTSESIFTVKNFYVILGPLLSLIVMLFVKFEGVPLASRNMLAVIVWVFAWWVTAAVPLPVTSMCPLFLFPIFGIASADAVVHSYMDDVITLVLGSFILALAVERYNVHKRLAFNVTLVFCGDPLNPPLLLLGLCAMSFFVSMWMHNTAATVMMMPVATGILHRLPPRHEQSDDVNKFCRAVVLTIVYATNIGGISTLTGTGVNLILAGMWKSLVPGAKPISFNTWLFFGFPVAALILVCFWCLVCLLYVRKGTGPALSSYLDKSYLKRELEELGPMTFAEKMVLSVFGLLVVLWMTRNITDDIPGWGTLFHGLVGDGSVSVLVAVLLFIFPNKKRPGEKLMDWNECKKLPWNLILLLGAGFALADGVQSSGLADVLSSMLSFIEDAPYLAIAPAVSLMSSIVTEFITSNDAVATLLIPLLYHIAKPMHIHPLLLMVPGAIAAQLSFLLPTSTPSNVVGFATGHIEISDMLKIGFPLKIAGIAVLSFLMPTLGAIVFGTNDGTWMTQTNTRWMRS</sequence>